<feature type="chain" id="PRO_5002160717" evidence="1">
    <location>
        <begin position="24"/>
        <end position="834"/>
    </location>
</feature>
<keyword evidence="1" id="KW-0732">Signal</keyword>
<organism evidence="2 3">
    <name type="scientific">Mycoplasma capricolum subsp. capricolum</name>
    <dbReference type="NCBI Taxonomy" id="40479"/>
    <lineage>
        <taxon>Bacteria</taxon>
        <taxon>Bacillati</taxon>
        <taxon>Mycoplasmatota</taxon>
        <taxon>Mollicutes</taxon>
        <taxon>Mycoplasmataceae</taxon>
        <taxon>Mycoplasma</taxon>
    </lineage>
</organism>
<proteinExistence type="predicted"/>
<dbReference type="RefSeq" id="WP_011387245.1">
    <property type="nucleotide sequence ID" value="NZ_CP143995.1"/>
</dbReference>
<evidence type="ECO:0000256" key="1">
    <source>
        <dbReference type="SAM" id="SignalP"/>
    </source>
</evidence>
<feature type="signal peptide" evidence="1">
    <location>
        <begin position="1"/>
        <end position="23"/>
    </location>
</feature>
<dbReference type="Proteomes" id="UP000031975">
    <property type="component" value="Unassembled WGS sequence"/>
</dbReference>
<dbReference type="NCBIfam" id="TIGR04547">
    <property type="entry name" value="Mollicu_LP"/>
    <property type="match status" value="1"/>
</dbReference>
<gene>
    <name evidence="2" type="ORF">MCGM508_00070</name>
</gene>
<evidence type="ECO:0000313" key="3">
    <source>
        <dbReference type="Proteomes" id="UP000031975"/>
    </source>
</evidence>
<comment type="caution">
    <text evidence="2">The sequence shown here is derived from an EMBL/GenBank/DDBJ whole genome shotgun (WGS) entry which is preliminary data.</text>
</comment>
<dbReference type="InterPro" id="IPR030893">
    <property type="entry name" value="Mollicu_LP"/>
</dbReference>
<sequence length="834" mass="95032">MKKLIAMLSSFMIITTASLPIIACHVKEKKFDTNNSITNTHSTVSLFAKEIILADQLKVNLNEIKNKNNKKSLSDLLKENNLTLENTDKSISNINTFENLLNQYFEKDSYKTKNVLDPKIELDSKTKKESIPLFSEIFKLFGLGTTDLDKLTNDILKVLDLTTSLNPMFLVSSFDSANDILKSFFKKVEPYLKAGLEKLANPTSEFSTEVEKFQEKIDVNKKYKNLKAEDLDNAFYTSLINAIGLSTWGNRFKEVDLKDSKASESLKETSNSLISAVNGPAGNVSGKELDIVSHILQALQFLQIKLSLFEDSKNYTPKSANNLFNTTKTNQDFIKNLYNNKTIEKIVGEKPSSINLKYLLSFFKKSVDELKDKNSVDGYELQKLLAILFLSPNKVEYPENESTDNTKEYYEKQSAHPIVNILTTLGNDFLNQKIKDVLSLVNENIKEDELKKVISESLPHLYKWISYTLTSLLTGTKNLNNCLSALFVKVIPIVITSLQKNTKLIPESLKEQIHLLPILLASLIDEVLSVAFPILKSDMKNTNSFKDLYAGEVFLVNKVNEMFEIFREKITKLLTTVKVDTTSIPFDKIKDFLTTFENGYKKVFKNVEQFNLKTLLTTPLNKMNESWWKNKSFAKPLQEKSVADILDILLVSLDVKGNEKLSELESSNINLTSLTDVAKIIDKYEYKPKDVEYNNKKHLLDILKINADKTLEILGWTSDKNNPIGKDSLIWTLLTKVFNIDLTKKDDKSENAINQLSKLITSLNNSLNINVIDQSSVEIQFEFINTKKNGFNQLLSETVIAKVKNKNNNSQSKYTFTYQRDKQDKFKFTKITKE</sequence>
<evidence type="ECO:0000313" key="2">
    <source>
        <dbReference type="EMBL" id="KIM13484.1"/>
    </source>
</evidence>
<reference evidence="2 3" key="1">
    <citation type="submission" date="2015-01" db="EMBL/GenBank/DDBJ databases">
        <title>Draft Genome Sequence of Mycoplasma capricolum subsp. capricolum str. GM508D.</title>
        <authorList>
            <person name="Calcutt M.J."/>
            <person name="Foecking M.F."/>
        </authorList>
    </citation>
    <scope>NUCLEOTIDE SEQUENCE [LARGE SCALE GENOMIC DNA]</scope>
    <source>
        <strain evidence="2 3">GM508D</strain>
    </source>
</reference>
<dbReference type="OMA" id="EWNIVAY"/>
<dbReference type="AlphaFoldDB" id="A0A0C2ZZK9"/>
<protein>
    <submittedName>
        <fullName evidence="2">Lipoprotein</fullName>
    </submittedName>
</protein>
<dbReference type="EMBL" id="JXQB01000001">
    <property type="protein sequence ID" value="KIM13484.1"/>
    <property type="molecule type" value="Genomic_DNA"/>
</dbReference>
<accession>A0A0C2ZZK9</accession>
<keyword evidence="2" id="KW-0449">Lipoprotein</keyword>
<name>A0A0C2ZZK9_MYCCA</name>
<dbReference type="GeneID" id="23778684"/>